<dbReference type="EMBL" id="FOGF01000018">
    <property type="protein sequence ID" value="SER07803.1"/>
    <property type="molecule type" value="Genomic_DNA"/>
</dbReference>
<organism evidence="7 8">
    <name type="scientific">Granulicatella balaenopterae</name>
    <dbReference type="NCBI Taxonomy" id="137733"/>
    <lineage>
        <taxon>Bacteria</taxon>
        <taxon>Bacillati</taxon>
        <taxon>Bacillota</taxon>
        <taxon>Bacilli</taxon>
        <taxon>Lactobacillales</taxon>
        <taxon>Carnobacteriaceae</taxon>
        <taxon>Granulicatella</taxon>
    </lineage>
</organism>
<evidence type="ECO:0000313" key="7">
    <source>
        <dbReference type="EMBL" id="SER07803.1"/>
    </source>
</evidence>
<comment type="similarity">
    <text evidence="1 5">Belongs to the MreC family.</text>
</comment>
<dbReference type="Proteomes" id="UP000198556">
    <property type="component" value="Unassembled WGS sequence"/>
</dbReference>
<dbReference type="Gene3D" id="2.40.10.340">
    <property type="entry name" value="Rod shape-determining protein MreC, domain 1"/>
    <property type="match status" value="1"/>
</dbReference>
<keyword evidence="8" id="KW-1185">Reference proteome</keyword>
<evidence type="ECO:0000313" key="8">
    <source>
        <dbReference type="Proteomes" id="UP000198556"/>
    </source>
</evidence>
<keyword evidence="3 5" id="KW-0133">Cell shape</keyword>
<proteinExistence type="inferred from homology"/>
<evidence type="ECO:0000259" key="6">
    <source>
        <dbReference type="Pfam" id="PF04085"/>
    </source>
</evidence>
<dbReference type="NCBIfam" id="TIGR00219">
    <property type="entry name" value="mreC"/>
    <property type="match status" value="1"/>
</dbReference>
<dbReference type="PIRSF" id="PIRSF038471">
    <property type="entry name" value="MreC"/>
    <property type="match status" value="1"/>
</dbReference>
<gene>
    <name evidence="7" type="ORF">SAMN05421767_1186</name>
</gene>
<name>A0A1H9L9X7_9LACT</name>
<dbReference type="Pfam" id="PF04085">
    <property type="entry name" value="MreC"/>
    <property type="match status" value="1"/>
</dbReference>
<evidence type="ECO:0000256" key="1">
    <source>
        <dbReference type="ARBA" id="ARBA00009369"/>
    </source>
</evidence>
<dbReference type="OrthoDB" id="9792313at2"/>
<evidence type="ECO:0000256" key="2">
    <source>
        <dbReference type="ARBA" id="ARBA00013855"/>
    </source>
</evidence>
<dbReference type="InterPro" id="IPR055342">
    <property type="entry name" value="MreC_beta-barrel_core"/>
</dbReference>
<accession>A0A1H9L9X7</accession>
<dbReference type="Gene3D" id="2.40.10.350">
    <property type="entry name" value="Rod shape-determining protein MreC, domain 2"/>
    <property type="match status" value="1"/>
</dbReference>
<reference evidence="7 8" key="1">
    <citation type="submission" date="2016-10" db="EMBL/GenBank/DDBJ databases">
        <authorList>
            <person name="de Groot N.N."/>
        </authorList>
    </citation>
    <scope>NUCLEOTIDE SEQUENCE [LARGE SCALE GENOMIC DNA]</scope>
    <source>
        <strain evidence="7 8">DSM 15827</strain>
    </source>
</reference>
<dbReference type="GO" id="GO:0008360">
    <property type="term" value="P:regulation of cell shape"/>
    <property type="evidence" value="ECO:0007669"/>
    <property type="project" value="UniProtKB-KW"/>
</dbReference>
<dbReference type="Gene3D" id="1.20.5.490">
    <property type="entry name" value="Single helix bin"/>
    <property type="match status" value="1"/>
</dbReference>
<comment type="function">
    <text evidence="5">Involved in formation and maintenance of cell shape.</text>
</comment>
<dbReference type="InterPro" id="IPR007221">
    <property type="entry name" value="MreC"/>
</dbReference>
<evidence type="ECO:0000256" key="3">
    <source>
        <dbReference type="ARBA" id="ARBA00022960"/>
    </source>
</evidence>
<dbReference type="AlphaFoldDB" id="A0A1H9L9X7"/>
<dbReference type="GO" id="GO:0005886">
    <property type="term" value="C:plasma membrane"/>
    <property type="evidence" value="ECO:0007669"/>
    <property type="project" value="TreeGrafter"/>
</dbReference>
<feature type="domain" description="Rod shape-determining protein MreC beta-barrel core" evidence="6">
    <location>
        <begin position="121"/>
        <end position="273"/>
    </location>
</feature>
<evidence type="ECO:0000256" key="4">
    <source>
        <dbReference type="ARBA" id="ARBA00032089"/>
    </source>
</evidence>
<sequence length="281" mass="30684">MNPFFSNKKLLGVVVTVIALGSILAISMGAGSTFITQGVNDVTSILGRVVAYPINSMKDFIEDIQDISDTYAENQELKQKIEAVYELEVKLHDLKKDNEKMKETLDLQDTLNDYSLINASVIARNPDSWTDMLTINKGSTDGIEKNMSVMSGNGLIGKVLDVNATSARVVLLSNSDNTLIRVAAMIQTESDPIYGIITGYDFDTDQLIMSQIKANQDIQIGNKVVTSGLGGMSPSSLYIGTVEEVAMDRQGLYKEVKIKPAADTNDIRYVTVVRRLSEGGE</sequence>
<dbReference type="RefSeq" id="WP_089746652.1">
    <property type="nucleotide sequence ID" value="NZ_FOGF01000018.1"/>
</dbReference>
<dbReference type="InterPro" id="IPR042175">
    <property type="entry name" value="Cell/Rod_MreC_2"/>
</dbReference>
<dbReference type="STRING" id="137733.SAMN05421767_1186"/>
<dbReference type="PANTHER" id="PTHR34138">
    <property type="entry name" value="CELL SHAPE-DETERMINING PROTEIN MREC"/>
    <property type="match status" value="1"/>
</dbReference>
<dbReference type="InterPro" id="IPR042177">
    <property type="entry name" value="Cell/Rod_1"/>
</dbReference>
<protein>
    <recommendedName>
        <fullName evidence="2 5">Cell shape-determining protein MreC</fullName>
    </recommendedName>
    <alternativeName>
        <fullName evidence="4 5">Cell shape protein MreC</fullName>
    </alternativeName>
</protein>
<dbReference type="PANTHER" id="PTHR34138:SF1">
    <property type="entry name" value="CELL SHAPE-DETERMINING PROTEIN MREC"/>
    <property type="match status" value="1"/>
</dbReference>
<evidence type="ECO:0000256" key="5">
    <source>
        <dbReference type="PIRNR" id="PIRNR038471"/>
    </source>
</evidence>